<evidence type="ECO:0000259" key="1">
    <source>
        <dbReference type="PROSITE" id="PS50175"/>
    </source>
</evidence>
<keyword evidence="4" id="KW-1185">Reference proteome</keyword>
<dbReference type="HOGENOM" id="CLU_795562_0_0_1"/>
<dbReference type="KEGG" id="gtt:GUITHDRAFT_147358"/>
<dbReference type="CDD" id="cd00303">
    <property type="entry name" value="retropepsin_like"/>
    <property type="match status" value="1"/>
</dbReference>
<evidence type="ECO:0000313" key="3">
    <source>
        <dbReference type="EnsemblProtists" id="EKX34235"/>
    </source>
</evidence>
<dbReference type="RefSeq" id="XP_005821215.1">
    <property type="nucleotide sequence ID" value="XM_005821158.1"/>
</dbReference>
<dbReference type="PROSITE" id="PS50175">
    <property type="entry name" value="ASP_PROT_RETROV"/>
    <property type="match status" value="1"/>
</dbReference>
<protein>
    <recommendedName>
        <fullName evidence="1">Peptidase A2 domain-containing protein</fullName>
    </recommendedName>
</protein>
<dbReference type="AlphaFoldDB" id="L1IEH4"/>
<dbReference type="GO" id="GO:0004190">
    <property type="term" value="F:aspartic-type endopeptidase activity"/>
    <property type="evidence" value="ECO:0007669"/>
    <property type="project" value="InterPro"/>
</dbReference>
<dbReference type="PaxDb" id="55529-EKX34235"/>
<evidence type="ECO:0000313" key="2">
    <source>
        <dbReference type="EMBL" id="EKX34235.1"/>
    </source>
</evidence>
<gene>
    <name evidence="2" type="ORF">GUITHDRAFT_147358</name>
</gene>
<evidence type="ECO:0000313" key="4">
    <source>
        <dbReference type="Proteomes" id="UP000011087"/>
    </source>
</evidence>
<dbReference type="GeneID" id="17290962"/>
<reference evidence="2 4" key="1">
    <citation type="journal article" date="2012" name="Nature">
        <title>Algal genomes reveal evolutionary mosaicism and the fate of nucleomorphs.</title>
        <authorList>
            <consortium name="DOE Joint Genome Institute"/>
            <person name="Curtis B.A."/>
            <person name="Tanifuji G."/>
            <person name="Burki F."/>
            <person name="Gruber A."/>
            <person name="Irimia M."/>
            <person name="Maruyama S."/>
            <person name="Arias M.C."/>
            <person name="Ball S.G."/>
            <person name="Gile G.H."/>
            <person name="Hirakawa Y."/>
            <person name="Hopkins J.F."/>
            <person name="Kuo A."/>
            <person name="Rensing S.A."/>
            <person name="Schmutz J."/>
            <person name="Symeonidi A."/>
            <person name="Elias M."/>
            <person name="Eveleigh R.J."/>
            <person name="Herman E.K."/>
            <person name="Klute M.J."/>
            <person name="Nakayama T."/>
            <person name="Obornik M."/>
            <person name="Reyes-Prieto A."/>
            <person name="Armbrust E.V."/>
            <person name="Aves S.J."/>
            <person name="Beiko R.G."/>
            <person name="Coutinho P."/>
            <person name="Dacks J.B."/>
            <person name="Durnford D.G."/>
            <person name="Fast N.M."/>
            <person name="Green B.R."/>
            <person name="Grisdale C.J."/>
            <person name="Hempel F."/>
            <person name="Henrissat B."/>
            <person name="Hoppner M.P."/>
            <person name="Ishida K."/>
            <person name="Kim E."/>
            <person name="Koreny L."/>
            <person name="Kroth P.G."/>
            <person name="Liu Y."/>
            <person name="Malik S.B."/>
            <person name="Maier U.G."/>
            <person name="McRose D."/>
            <person name="Mock T."/>
            <person name="Neilson J.A."/>
            <person name="Onodera N.T."/>
            <person name="Poole A.M."/>
            <person name="Pritham E.J."/>
            <person name="Richards T.A."/>
            <person name="Rocap G."/>
            <person name="Roy S.W."/>
            <person name="Sarai C."/>
            <person name="Schaack S."/>
            <person name="Shirato S."/>
            <person name="Slamovits C.H."/>
            <person name="Spencer D.F."/>
            <person name="Suzuki S."/>
            <person name="Worden A.Z."/>
            <person name="Zauner S."/>
            <person name="Barry K."/>
            <person name="Bell C."/>
            <person name="Bharti A.K."/>
            <person name="Crow J.A."/>
            <person name="Grimwood J."/>
            <person name="Kramer R."/>
            <person name="Lindquist E."/>
            <person name="Lucas S."/>
            <person name="Salamov A."/>
            <person name="McFadden G.I."/>
            <person name="Lane C.E."/>
            <person name="Keeling P.J."/>
            <person name="Gray M.W."/>
            <person name="Grigoriev I.V."/>
            <person name="Archibald J.M."/>
        </authorList>
    </citation>
    <scope>NUCLEOTIDE SEQUENCE</scope>
    <source>
        <strain evidence="2 4">CCMP2712</strain>
    </source>
</reference>
<feature type="domain" description="Peptidase A2" evidence="1">
    <location>
        <begin position="183"/>
        <end position="198"/>
    </location>
</feature>
<accession>L1IEH4</accession>
<dbReference type="EnsemblProtists" id="EKX34235">
    <property type="protein sequence ID" value="EKX34235"/>
    <property type="gene ID" value="GUITHDRAFT_147358"/>
</dbReference>
<name>L1IEH4_GUITC</name>
<dbReference type="GO" id="GO:0006508">
    <property type="term" value="P:proteolysis"/>
    <property type="evidence" value="ECO:0007669"/>
    <property type="project" value="InterPro"/>
</dbReference>
<proteinExistence type="predicted"/>
<reference evidence="4" key="2">
    <citation type="submission" date="2012-11" db="EMBL/GenBank/DDBJ databases">
        <authorList>
            <person name="Kuo A."/>
            <person name="Curtis B.A."/>
            <person name="Tanifuji G."/>
            <person name="Burki F."/>
            <person name="Gruber A."/>
            <person name="Irimia M."/>
            <person name="Maruyama S."/>
            <person name="Arias M.C."/>
            <person name="Ball S.G."/>
            <person name="Gile G.H."/>
            <person name="Hirakawa Y."/>
            <person name="Hopkins J.F."/>
            <person name="Rensing S.A."/>
            <person name="Schmutz J."/>
            <person name="Symeonidi A."/>
            <person name="Elias M."/>
            <person name="Eveleigh R.J."/>
            <person name="Herman E.K."/>
            <person name="Klute M.J."/>
            <person name="Nakayama T."/>
            <person name="Obornik M."/>
            <person name="Reyes-Prieto A."/>
            <person name="Armbrust E.V."/>
            <person name="Aves S.J."/>
            <person name="Beiko R.G."/>
            <person name="Coutinho P."/>
            <person name="Dacks J.B."/>
            <person name="Durnford D.G."/>
            <person name="Fast N.M."/>
            <person name="Green B.R."/>
            <person name="Grisdale C."/>
            <person name="Hempe F."/>
            <person name="Henrissat B."/>
            <person name="Hoppner M.P."/>
            <person name="Ishida K.-I."/>
            <person name="Kim E."/>
            <person name="Koreny L."/>
            <person name="Kroth P.G."/>
            <person name="Liu Y."/>
            <person name="Malik S.-B."/>
            <person name="Maier U.G."/>
            <person name="McRose D."/>
            <person name="Mock T."/>
            <person name="Neilson J.A."/>
            <person name="Onodera N.T."/>
            <person name="Poole A.M."/>
            <person name="Pritham E.J."/>
            <person name="Richards T.A."/>
            <person name="Rocap G."/>
            <person name="Roy S.W."/>
            <person name="Sarai C."/>
            <person name="Schaack S."/>
            <person name="Shirato S."/>
            <person name="Slamovits C.H."/>
            <person name="Spencer D.F."/>
            <person name="Suzuki S."/>
            <person name="Worden A.Z."/>
            <person name="Zauner S."/>
            <person name="Barry K."/>
            <person name="Bell C."/>
            <person name="Bharti A.K."/>
            <person name="Crow J.A."/>
            <person name="Grimwood J."/>
            <person name="Kramer R."/>
            <person name="Lindquist E."/>
            <person name="Lucas S."/>
            <person name="Salamov A."/>
            <person name="McFadden G.I."/>
            <person name="Lane C.E."/>
            <person name="Keeling P.J."/>
            <person name="Gray M.W."/>
            <person name="Grigoriev I.V."/>
            <person name="Archibald J.M."/>
        </authorList>
    </citation>
    <scope>NUCLEOTIDE SEQUENCE</scope>
    <source>
        <strain evidence="4">CCMP2712</strain>
    </source>
</reference>
<dbReference type="Proteomes" id="UP000011087">
    <property type="component" value="Unassembled WGS sequence"/>
</dbReference>
<dbReference type="EMBL" id="JH993115">
    <property type="protein sequence ID" value="EKX34235.1"/>
    <property type="molecule type" value="Genomic_DNA"/>
</dbReference>
<organism evidence="2">
    <name type="scientific">Guillardia theta (strain CCMP2712)</name>
    <name type="common">Cryptophyte</name>
    <dbReference type="NCBI Taxonomy" id="905079"/>
    <lineage>
        <taxon>Eukaryota</taxon>
        <taxon>Cryptophyceae</taxon>
        <taxon>Pyrenomonadales</taxon>
        <taxon>Geminigeraceae</taxon>
        <taxon>Guillardia</taxon>
    </lineage>
</organism>
<sequence>MDRQEKMKWEALNTGRMSWEDFTKLMKKMRLSPDFPIRLMTLLRDMKQGPKESISNFIQRYSAMTNLLVAFSPDKVSFGNFVIEQIFVNNVSSRTVQSRLIELLSPLREAARAYAQEAGQEYMVPLASSCYLPTLFEKAVSAAPCKVDTAATVALGAARSGSAVATQKQMSCMAVLDGRKETLRALLDTGADETFIDEQLGSDEPIAVEMVNGVREISNGSVTLEFALGPRFQSQARFYIICLQHTDVILSSIDEWKADARFRKGRVQLPVEVRPDHADKSRRLCLSTEELMHDIRAGEVVEFYQINLAQKTTTDGNDQTQLYTKQLLKDYQDVVVDEIPVGAKSNREF</sequence>
<dbReference type="InterPro" id="IPR001995">
    <property type="entry name" value="Peptidase_A2_cat"/>
</dbReference>
<reference evidence="3" key="3">
    <citation type="submission" date="2016-03" db="UniProtKB">
        <authorList>
            <consortium name="EnsemblProtists"/>
        </authorList>
    </citation>
    <scope>IDENTIFICATION</scope>
</reference>